<evidence type="ECO:0000313" key="2">
    <source>
        <dbReference type="Proteomes" id="UP000510643"/>
    </source>
</evidence>
<keyword evidence="2" id="KW-1185">Reference proteome</keyword>
<sequence length="239" mass="27528">MLKYLFLILPIIGFAQDAVRVEYEVRQEFDRNNIKQTSARMEEMLVNSENKRYYFELFVNATNSNFTEIERINNEQGRGISVGLLSNVSSNIYKDFNSKELYENNKMKPKLFIKDSIQTFPWVLSKEESTILGNKVRKATYTNLTQTVEAWYAPDLPFRDGPSRFNGLPGLILKIKFKLPFTSDMDTNVSFTAIDVKPYAGKIELPNKSKKITKEEYDKEIEKSMGKSGGIINQGVEKD</sequence>
<reference evidence="1 2" key="1">
    <citation type="submission" date="2019-06" db="EMBL/GenBank/DDBJ databases">
        <title>Emergence of pandrug resistant Empedobacter falsenii in China.</title>
        <authorList>
            <person name="Dong N."/>
            <person name="Chen S."/>
            <person name="Zhang R."/>
        </authorList>
    </citation>
    <scope>NUCLEOTIDE SEQUENCE [LARGE SCALE GENOMIC DNA]</scope>
    <source>
        <strain evidence="1 2">1681-1</strain>
    </source>
</reference>
<organism evidence="1 2">
    <name type="scientific">Empedobacter falsenii</name>
    <dbReference type="NCBI Taxonomy" id="343874"/>
    <lineage>
        <taxon>Bacteria</taxon>
        <taxon>Pseudomonadati</taxon>
        <taxon>Bacteroidota</taxon>
        <taxon>Flavobacteriia</taxon>
        <taxon>Flavobacteriales</taxon>
        <taxon>Weeksellaceae</taxon>
        <taxon>Empedobacter</taxon>
    </lineage>
</organism>
<proteinExistence type="predicted"/>
<dbReference type="Proteomes" id="UP000510643">
    <property type="component" value="Chromosome"/>
</dbReference>
<gene>
    <name evidence="1" type="ORF">FH779_10405</name>
</gene>
<dbReference type="GeneID" id="78401874"/>
<dbReference type="EMBL" id="CP040908">
    <property type="protein sequence ID" value="QLL58473.1"/>
    <property type="molecule type" value="Genomic_DNA"/>
</dbReference>
<name>A0A7H9DTD6_9FLAO</name>
<dbReference type="KEGG" id="efal:FH779_10405"/>
<protein>
    <submittedName>
        <fullName evidence="1">GLPGLI family protein</fullName>
    </submittedName>
</protein>
<dbReference type="Pfam" id="PF09697">
    <property type="entry name" value="Porph_ging"/>
    <property type="match status" value="1"/>
</dbReference>
<dbReference type="AlphaFoldDB" id="A0A7H9DTD6"/>
<accession>A0A7H9DTD6</accession>
<dbReference type="RefSeq" id="WP_180904626.1">
    <property type="nucleotide sequence ID" value="NZ_CP040908.1"/>
</dbReference>
<evidence type="ECO:0000313" key="1">
    <source>
        <dbReference type="EMBL" id="QLL58473.1"/>
    </source>
</evidence>
<dbReference type="NCBIfam" id="TIGR01200">
    <property type="entry name" value="GLPGLI"/>
    <property type="match status" value="1"/>
</dbReference>
<dbReference type="InterPro" id="IPR005901">
    <property type="entry name" value="GLPGLI"/>
</dbReference>